<sequence>MLRYVGCRELIKDIIYCENGFIYDTKLGSCRNRNWRTVSLGDCNRHFIYCRGQVPQQFVCAEGFIFSKGRCVPIYQSSDDQCWECQDGDKRHTSLHSCSEYSICEKDHWEDRRCPLGMIFSEIEKMCQVDPSCAHPAKCKMGTSYHLRCNEYLICSWKGIFEHRFCPPFYRWDNRNVACIPDSSCLPFTKVPCRENEIVSSFDCKFYHQCSDGEWHRKPCPIHPTVICGACYHSRTITWEREMHCMNGDTVANSQDCQSYAICDGGKWKSARCKFGLFWNENLQRCDYINQCSAVKRAACNHRQRLAGLLCNEYIECIQGSWILMKCLPGYAFDRKTKKCTFSNDYVIPDNDYLNVIEDDIADLLPIFESERKVEQNPRRHCQFGNKIRNEYDCKRYFECEENKYRERYCEDNDEFNDENGRCEKDYRCNLSQCRNGRMIENEICGHYQICINGKWQKGVCEGSRQFANGHCQLTYCNDDNDEISSLSTSCEEGNVLADDIDCKRYFICRNGRFQEQFCWNGTSFDKKHRYCARSTNCMPTSGCIEADVKANGEDHSTYQICKDGKFELRPCPYGLIYNPSKRTCEKGSSSTADTKYETCEESGDAVGYRADPIDCRKFYQCAHGKWVSKTCPAKLYWNMEKTTCDWPYNVESCK</sequence>
<feature type="domain" description="Chitin-binding type-2" evidence="6">
    <location>
        <begin position="597"/>
        <end position="655"/>
    </location>
</feature>
<feature type="domain" description="Chitin-binding type-2" evidence="6">
    <location>
        <begin position="79"/>
        <end position="135"/>
    </location>
</feature>
<dbReference type="InterPro" id="IPR036508">
    <property type="entry name" value="Chitin-bd_dom_sf"/>
</dbReference>
<protein>
    <submittedName>
        <fullName evidence="8">Chitin-binding type-2 domain-containing protein</fullName>
    </submittedName>
</protein>
<evidence type="ECO:0000259" key="6">
    <source>
        <dbReference type="PROSITE" id="PS50940"/>
    </source>
</evidence>
<dbReference type="InterPro" id="IPR002557">
    <property type="entry name" value="Chitin-bd_dom"/>
</dbReference>
<keyword evidence="5" id="KW-0325">Glycoprotein</keyword>
<proteinExistence type="predicted"/>
<dbReference type="WBParaSite" id="sdigi.contig9.g1007.t1">
    <property type="protein sequence ID" value="sdigi.contig9.g1007.t1"/>
    <property type="gene ID" value="sdigi.contig9.g1007"/>
</dbReference>
<evidence type="ECO:0000256" key="2">
    <source>
        <dbReference type="ARBA" id="ARBA00022729"/>
    </source>
</evidence>
<feature type="domain" description="Chitin-binding type-2" evidence="6">
    <location>
        <begin position="488"/>
        <end position="540"/>
    </location>
</feature>
<feature type="domain" description="Chitin-binding type-2" evidence="6">
    <location>
        <begin position="541"/>
        <end position="595"/>
    </location>
</feature>
<keyword evidence="7" id="KW-1185">Reference proteome</keyword>
<dbReference type="AlphaFoldDB" id="A0A915Q686"/>
<evidence type="ECO:0000256" key="1">
    <source>
        <dbReference type="ARBA" id="ARBA00022669"/>
    </source>
</evidence>
<dbReference type="PANTHER" id="PTHR23301:SF0">
    <property type="entry name" value="CHITIN-BINDING TYPE-2 DOMAIN-CONTAINING PROTEIN-RELATED"/>
    <property type="match status" value="1"/>
</dbReference>
<feature type="domain" description="Chitin-binding type-2" evidence="6">
    <location>
        <begin position="242"/>
        <end position="294"/>
    </location>
</feature>
<keyword evidence="4" id="KW-1015">Disulfide bond</keyword>
<dbReference type="PANTHER" id="PTHR23301">
    <property type="entry name" value="CHITIN BINDING PERITROPHIN-A"/>
    <property type="match status" value="1"/>
</dbReference>
<evidence type="ECO:0000256" key="4">
    <source>
        <dbReference type="ARBA" id="ARBA00023157"/>
    </source>
</evidence>
<dbReference type="PROSITE" id="PS50940">
    <property type="entry name" value="CHIT_BIND_II"/>
    <property type="match status" value="7"/>
</dbReference>
<feature type="domain" description="Chitin-binding type-2" evidence="6">
    <location>
        <begin position="379"/>
        <end position="431"/>
    </location>
</feature>
<dbReference type="GO" id="GO:0008061">
    <property type="term" value="F:chitin binding"/>
    <property type="evidence" value="ECO:0007669"/>
    <property type="project" value="UniProtKB-KW"/>
</dbReference>
<dbReference type="GO" id="GO:0005576">
    <property type="term" value="C:extracellular region"/>
    <property type="evidence" value="ECO:0007669"/>
    <property type="project" value="InterPro"/>
</dbReference>
<evidence type="ECO:0000256" key="3">
    <source>
        <dbReference type="ARBA" id="ARBA00022737"/>
    </source>
</evidence>
<evidence type="ECO:0000313" key="8">
    <source>
        <dbReference type="WBParaSite" id="sdigi.contig9.g1007.t1"/>
    </source>
</evidence>
<name>A0A915Q686_9BILA</name>
<dbReference type="Pfam" id="PF01607">
    <property type="entry name" value="CBM_14"/>
    <property type="match status" value="6"/>
</dbReference>
<organism evidence="7 8">
    <name type="scientific">Setaria digitata</name>
    <dbReference type="NCBI Taxonomy" id="48799"/>
    <lineage>
        <taxon>Eukaryota</taxon>
        <taxon>Metazoa</taxon>
        <taxon>Ecdysozoa</taxon>
        <taxon>Nematoda</taxon>
        <taxon>Chromadorea</taxon>
        <taxon>Rhabditida</taxon>
        <taxon>Spirurina</taxon>
        <taxon>Spiruromorpha</taxon>
        <taxon>Filarioidea</taxon>
        <taxon>Setariidae</taxon>
        <taxon>Setaria</taxon>
    </lineage>
</organism>
<keyword evidence="1" id="KW-0147">Chitin-binding</keyword>
<dbReference type="Gene3D" id="2.170.140.10">
    <property type="entry name" value="Chitin binding domain"/>
    <property type="match status" value="4"/>
</dbReference>
<evidence type="ECO:0000313" key="7">
    <source>
        <dbReference type="Proteomes" id="UP000887581"/>
    </source>
</evidence>
<keyword evidence="3" id="KW-0677">Repeat</keyword>
<keyword evidence="2" id="KW-0732">Signal</keyword>
<accession>A0A915Q686</accession>
<evidence type="ECO:0000256" key="5">
    <source>
        <dbReference type="ARBA" id="ARBA00023180"/>
    </source>
</evidence>
<dbReference type="SMART" id="SM00494">
    <property type="entry name" value="ChtBD2"/>
    <property type="match status" value="9"/>
</dbReference>
<dbReference type="Proteomes" id="UP000887581">
    <property type="component" value="Unplaced"/>
</dbReference>
<reference evidence="8" key="1">
    <citation type="submission" date="2022-11" db="UniProtKB">
        <authorList>
            <consortium name="WormBaseParasite"/>
        </authorList>
    </citation>
    <scope>IDENTIFICATION</scope>
</reference>
<dbReference type="InterPro" id="IPR051940">
    <property type="entry name" value="Chitin_bind-dev_reg"/>
</dbReference>
<dbReference type="SUPFAM" id="SSF57625">
    <property type="entry name" value="Invertebrate chitin-binding proteins"/>
    <property type="match status" value="7"/>
</dbReference>
<feature type="domain" description="Chitin-binding type-2" evidence="6">
    <location>
        <begin position="297"/>
        <end position="340"/>
    </location>
</feature>